<reference evidence="3" key="1">
    <citation type="submission" date="2014-09" db="EMBL/GenBank/DDBJ databases">
        <authorList>
            <person name="Magalhaes I.L.F."/>
            <person name="Oliveira U."/>
            <person name="Santos F.R."/>
            <person name="Vidigal T.H.D.A."/>
            <person name="Brescovit A.D."/>
            <person name="Santos A.J."/>
        </authorList>
    </citation>
    <scope>NUCLEOTIDE SEQUENCE</scope>
    <source>
        <tissue evidence="3">Shoot tissue taken approximately 20 cm above the soil surface</tissue>
    </source>
</reference>
<reference evidence="3" key="2">
    <citation type="journal article" date="2015" name="Data Brief">
        <title>Shoot transcriptome of the giant reed, Arundo donax.</title>
        <authorList>
            <person name="Barrero R.A."/>
            <person name="Guerrero F.D."/>
            <person name="Moolhuijzen P."/>
            <person name="Goolsby J.A."/>
            <person name="Tidwell J."/>
            <person name="Bellgard S.E."/>
            <person name="Bellgard M.I."/>
        </authorList>
    </citation>
    <scope>NUCLEOTIDE SEQUENCE</scope>
    <source>
        <tissue evidence="3">Shoot tissue taken approximately 20 cm above the soil surface</tissue>
    </source>
</reference>
<protein>
    <submittedName>
        <fullName evidence="3">Uncharacterized protein</fullName>
    </submittedName>
</protein>
<feature type="chain" id="PRO_5002061913" evidence="2">
    <location>
        <begin position="34"/>
        <end position="212"/>
    </location>
</feature>
<accession>A0A0A9EJZ0</accession>
<evidence type="ECO:0000256" key="2">
    <source>
        <dbReference type="SAM" id="SignalP"/>
    </source>
</evidence>
<dbReference type="EMBL" id="GBRH01198562">
    <property type="protein sequence ID" value="JAD99333.1"/>
    <property type="molecule type" value="Transcribed_RNA"/>
</dbReference>
<feature type="signal peptide" evidence="2">
    <location>
        <begin position="1"/>
        <end position="33"/>
    </location>
</feature>
<keyword evidence="2" id="KW-0732">Signal</keyword>
<evidence type="ECO:0000313" key="3">
    <source>
        <dbReference type="EMBL" id="JAD99333.1"/>
    </source>
</evidence>
<feature type="transmembrane region" description="Helical" evidence="1">
    <location>
        <begin position="139"/>
        <end position="163"/>
    </location>
</feature>
<name>A0A0A9EJZ0_ARUDO</name>
<evidence type="ECO:0000256" key="1">
    <source>
        <dbReference type="SAM" id="Phobius"/>
    </source>
</evidence>
<keyword evidence="1" id="KW-0812">Transmembrane</keyword>
<keyword evidence="1" id="KW-1133">Transmembrane helix</keyword>
<keyword evidence="1" id="KW-0472">Membrane</keyword>
<dbReference type="AlphaFoldDB" id="A0A0A9EJZ0"/>
<sequence length="212" mass="23793">MAPASLSGHCLRRPAIAALLLLLASAYAPRGRADSPLTLSTTRRRPPAATTMFYSFDLVREYPHDPDAFTEVSTTCIVVCLVLYCTITTITSFDLLPIVPAPILSSLQKCCGIIHLLSRASCTEEMTLFSSPRAFTTGYLLLFVCVCVCIWIIPSLLLFTLIYDCPYMYSSKQAGDRLSFFRNQNLITNFKCLYFCFSNSPRSERFTFKLEK</sequence>
<organism evidence="3">
    <name type="scientific">Arundo donax</name>
    <name type="common">Giant reed</name>
    <name type="synonym">Donax arundinaceus</name>
    <dbReference type="NCBI Taxonomy" id="35708"/>
    <lineage>
        <taxon>Eukaryota</taxon>
        <taxon>Viridiplantae</taxon>
        <taxon>Streptophyta</taxon>
        <taxon>Embryophyta</taxon>
        <taxon>Tracheophyta</taxon>
        <taxon>Spermatophyta</taxon>
        <taxon>Magnoliopsida</taxon>
        <taxon>Liliopsida</taxon>
        <taxon>Poales</taxon>
        <taxon>Poaceae</taxon>
        <taxon>PACMAD clade</taxon>
        <taxon>Arundinoideae</taxon>
        <taxon>Arundineae</taxon>
        <taxon>Arundo</taxon>
    </lineage>
</organism>
<proteinExistence type="predicted"/>